<dbReference type="STRING" id="543379.A0A232FCH0"/>
<evidence type="ECO:0000256" key="9">
    <source>
        <dbReference type="SAM" id="MobiDB-lite"/>
    </source>
</evidence>
<keyword evidence="5" id="KW-0805">Transcription regulation</keyword>
<feature type="compositionally biased region" description="Low complexity" evidence="9">
    <location>
        <begin position="227"/>
        <end position="241"/>
    </location>
</feature>
<comment type="subcellular location">
    <subcellularLocation>
        <location evidence="1">Nucleus</location>
    </subcellularLocation>
</comment>
<feature type="compositionally biased region" description="Polar residues" evidence="9">
    <location>
        <begin position="112"/>
        <end position="122"/>
    </location>
</feature>
<evidence type="ECO:0000256" key="5">
    <source>
        <dbReference type="ARBA" id="ARBA00023015"/>
    </source>
</evidence>
<proteinExistence type="predicted"/>
<evidence type="ECO:0000313" key="11">
    <source>
        <dbReference type="EMBL" id="OXU28149.1"/>
    </source>
</evidence>
<dbReference type="GO" id="GO:0045893">
    <property type="term" value="P:positive regulation of DNA-templated transcription"/>
    <property type="evidence" value="ECO:0007669"/>
    <property type="project" value="InterPro"/>
</dbReference>
<keyword evidence="3 8" id="KW-0863">Zinc-finger</keyword>
<dbReference type="EMBL" id="NNAY01000470">
    <property type="protein sequence ID" value="OXU28149.1"/>
    <property type="molecule type" value="Genomic_DNA"/>
</dbReference>
<dbReference type="GO" id="GO:0008270">
    <property type="term" value="F:zinc ion binding"/>
    <property type="evidence" value="ECO:0007669"/>
    <property type="project" value="UniProtKB-KW"/>
</dbReference>
<name>A0A232FCH0_9HYME</name>
<dbReference type="PANTHER" id="PTHR12920:SF4">
    <property type="entry name" value="GEO03726P1"/>
    <property type="match status" value="1"/>
</dbReference>
<dbReference type="InterPro" id="IPR039958">
    <property type="entry name" value="RYBP/YAF2"/>
</dbReference>
<reference evidence="11 12" key="1">
    <citation type="journal article" date="2017" name="Curr. Biol.">
        <title>The Evolution of Venom by Co-option of Single-Copy Genes.</title>
        <authorList>
            <person name="Martinson E.O."/>
            <person name="Mrinalini"/>
            <person name="Kelkar Y.D."/>
            <person name="Chang C.H."/>
            <person name="Werren J.H."/>
        </authorList>
    </citation>
    <scope>NUCLEOTIDE SEQUENCE [LARGE SCALE GENOMIC DNA]</scope>
    <source>
        <strain evidence="11 12">Alberta</strain>
        <tissue evidence="11">Whole body</tissue>
    </source>
</reference>
<evidence type="ECO:0000256" key="7">
    <source>
        <dbReference type="ARBA" id="ARBA00023242"/>
    </source>
</evidence>
<dbReference type="AlphaFoldDB" id="A0A232FCH0"/>
<dbReference type="InterPro" id="IPR001876">
    <property type="entry name" value="Znf_RanBP2"/>
</dbReference>
<keyword evidence="6" id="KW-0804">Transcription</keyword>
<evidence type="ECO:0000256" key="2">
    <source>
        <dbReference type="ARBA" id="ARBA00022723"/>
    </source>
</evidence>
<dbReference type="SMART" id="SM00547">
    <property type="entry name" value="ZnF_RBZ"/>
    <property type="match status" value="1"/>
</dbReference>
<evidence type="ECO:0000256" key="3">
    <source>
        <dbReference type="ARBA" id="ARBA00022771"/>
    </source>
</evidence>
<dbReference type="GO" id="GO:0003712">
    <property type="term" value="F:transcription coregulator activity"/>
    <property type="evidence" value="ECO:0007669"/>
    <property type="project" value="TreeGrafter"/>
</dbReference>
<dbReference type="SUPFAM" id="SSF90209">
    <property type="entry name" value="Ran binding protein zinc finger-like"/>
    <property type="match status" value="1"/>
</dbReference>
<feature type="compositionally biased region" description="Basic residues" evidence="9">
    <location>
        <begin position="182"/>
        <end position="192"/>
    </location>
</feature>
<dbReference type="InterPro" id="IPR036443">
    <property type="entry name" value="Znf_RanBP2_sf"/>
</dbReference>
<accession>A0A232FCH0</accession>
<evidence type="ECO:0000256" key="4">
    <source>
        <dbReference type="ARBA" id="ARBA00022833"/>
    </source>
</evidence>
<protein>
    <recommendedName>
        <fullName evidence="10">RanBP2-type domain-containing protein</fullName>
    </recommendedName>
</protein>
<dbReference type="PROSITE" id="PS01358">
    <property type="entry name" value="ZF_RANBP2_1"/>
    <property type="match status" value="1"/>
</dbReference>
<evidence type="ECO:0000256" key="8">
    <source>
        <dbReference type="PROSITE-ProRule" id="PRU00322"/>
    </source>
</evidence>
<keyword evidence="2" id="KW-0479">Metal-binding</keyword>
<dbReference type="PROSITE" id="PS50199">
    <property type="entry name" value="ZF_RANBP2_2"/>
    <property type="match status" value="1"/>
</dbReference>
<feature type="domain" description="RanBP2-type" evidence="10">
    <location>
        <begin position="15"/>
        <end position="44"/>
    </location>
</feature>
<evidence type="ECO:0000256" key="6">
    <source>
        <dbReference type="ARBA" id="ARBA00023163"/>
    </source>
</evidence>
<dbReference type="GO" id="GO:0005634">
    <property type="term" value="C:nucleus"/>
    <property type="evidence" value="ECO:0007669"/>
    <property type="project" value="UniProtKB-SubCell"/>
</dbReference>
<comment type="caution">
    <text evidence="11">The sequence shown here is derived from an EMBL/GenBank/DDBJ whole genome shotgun (WGS) entry which is preliminary data.</text>
</comment>
<dbReference type="OrthoDB" id="10063208at2759"/>
<dbReference type="PANTHER" id="PTHR12920">
    <property type="entry name" value="RYBP AND YAF2-RELATED"/>
    <property type="match status" value="1"/>
</dbReference>
<keyword evidence="7" id="KW-0539">Nucleus</keyword>
<organism evidence="11 12">
    <name type="scientific">Trichomalopsis sarcophagae</name>
    <dbReference type="NCBI Taxonomy" id="543379"/>
    <lineage>
        <taxon>Eukaryota</taxon>
        <taxon>Metazoa</taxon>
        <taxon>Ecdysozoa</taxon>
        <taxon>Arthropoda</taxon>
        <taxon>Hexapoda</taxon>
        <taxon>Insecta</taxon>
        <taxon>Pterygota</taxon>
        <taxon>Neoptera</taxon>
        <taxon>Endopterygota</taxon>
        <taxon>Hymenoptera</taxon>
        <taxon>Apocrita</taxon>
        <taxon>Proctotrupomorpha</taxon>
        <taxon>Chalcidoidea</taxon>
        <taxon>Pteromalidae</taxon>
        <taxon>Pteromalinae</taxon>
        <taxon>Trichomalopsis</taxon>
    </lineage>
</organism>
<gene>
    <name evidence="11" type="ORF">TSAR_006964</name>
</gene>
<evidence type="ECO:0000256" key="1">
    <source>
        <dbReference type="ARBA" id="ARBA00004123"/>
    </source>
</evidence>
<dbReference type="Pfam" id="PF17219">
    <property type="entry name" value="YAF2_RYBP"/>
    <property type="match status" value="1"/>
</dbReference>
<keyword evidence="4" id="KW-0862">Zinc</keyword>
<feature type="region of interest" description="Disordered" evidence="9">
    <location>
        <begin position="112"/>
        <end position="259"/>
    </location>
</feature>
<evidence type="ECO:0000313" key="12">
    <source>
        <dbReference type="Proteomes" id="UP000215335"/>
    </source>
</evidence>
<dbReference type="Proteomes" id="UP000215335">
    <property type="component" value="Unassembled WGS sequence"/>
</dbReference>
<dbReference type="Pfam" id="PF00641">
    <property type="entry name" value="Zn_ribbon_RanBP"/>
    <property type="match status" value="1"/>
</dbReference>
<dbReference type="Gene3D" id="4.10.1060.10">
    <property type="entry name" value="Zinc finger, RanBP2-type"/>
    <property type="match status" value="1"/>
</dbReference>
<dbReference type="InterPro" id="IPR033774">
    <property type="entry name" value="YAF2_RYBP"/>
</dbReference>
<evidence type="ECO:0000259" key="10">
    <source>
        <dbReference type="PROSITE" id="PS50199"/>
    </source>
</evidence>
<keyword evidence="12" id="KW-1185">Reference proteome</keyword>
<sequence length="259" mass="28870">MNHSGSGKRQAKVLEDNYWDCSVCTYRNTAEAFKCLMCDVRKGTSTRKPRINPQLVAQQVSKYFQFSKPNLQFNTDKNEIKFCTQYSWKKNCPLRKALFSQVPSVCSIEKTMSTRKMTQSPTEYKKSSRAGKKSRSVNEKQRNGRQVAQQQYVPLLKPGKKEGGSGSSTTSAGGGSRNKLDKPRRKSRHPPRLKNIDRSTAQSNEVTVNNVTVVITEYKPKVKKGSSDQSGLSSSASSENGSQHDSNQDSRSLDIGTDA</sequence>
<dbReference type="GO" id="GO:0003677">
    <property type="term" value="F:DNA binding"/>
    <property type="evidence" value="ECO:0007669"/>
    <property type="project" value="TreeGrafter"/>
</dbReference>